<sequence>MDQQRAENLYFYMRQQHKSQLEINTMIEKMRLTYGINLEKLDLRYRKQIGYSPNRFDINNYGTAGSRTMNQTRGMQQV</sequence>
<evidence type="ECO:0000313" key="3">
    <source>
        <dbReference type="Proteomes" id="UP000218676"/>
    </source>
</evidence>
<dbReference type="EMBL" id="CP061855">
    <property type="protein sequence ID" value="QOD58767.1"/>
    <property type="molecule type" value="Genomic_DNA"/>
</dbReference>
<organism evidence="1 3">
    <name type="scientific">Photobacterium damsela subsp. piscicida</name>
    <name type="common">Pasteurella piscicida</name>
    <dbReference type="NCBI Taxonomy" id="38294"/>
    <lineage>
        <taxon>Bacteria</taxon>
        <taxon>Pseudomonadati</taxon>
        <taxon>Pseudomonadota</taxon>
        <taxon>Gammaproteobacteria</taxon>
        <taxon>Vibrionales</taxon>
        <taxon>Vibrionaceae</taxon>
        <taxon>Photobacterium</taxon>
    </lineage>
</organism>
<dbReference type="RefSeq" id="WP_036765856.1">
    <property type="nucleotide sequence ID" value="NZ_AP018046.1"/>
</dbReference>
<accession>A0A1Q9GZ87</accession>
<gene>
    <name evidence="2" type="ORF">IC627_18540</name>
    <name evidence="1" type="ORF">PDPUS_2_01492</name>
</gene>
<evidence type="ECO:0000313" key="1">
    <source>
        <dbReference type="EMBL" id="BAX56077.1"/>
    </source>
</evidence>
<dbReference type="EMBL" id="AP018046">
    <property type="protein sequence ID" value="BAX56077.1"/>
    <property type="molecule type" value="Genomic_DNA"/>
</dbReference>
<dbReference type="AlphaFoldDB" id="A0A1Q9GZ87"/>
<dbReference type="Proteomes" id="UP000516656">
    <property type="component" value="Chromosome 2"/>
</dbReference>
<proteinExistence type="predicted"/>
<reference evidence="2 4" key="3">
    <citation type="submission" date="2020-09" db="EMBL/GenBank/DDBJ databases">
        <title>Complete, closed and curated genome sequences of Photobacterium damselae subsp. piscicida isolates from Australia indicate localised evolution and additional plasmid-borne pathogenicity mechanisms.</title>
        <authorList>
            <person name="Baseggio L."/>
            <person name="Silayeva O."/>
            <person name="Buller N."/>
            <person name="Landos M."/>
            <person name="Engelstaedter J."/>
            <person name="Barnes A.C."/>
        </authorList>
    </citation>
    <scope>NUCLEOTIDE SEQUENCE [LARGE SCALE GENOMIC DNA]</scope>
    <source>
        <strain evidence="2 4">AS-16-0540-1</strain>
    </source>
</reference>
<name>A0A1Q9GZ87_PHODP</name>
<reference evidence="1" key="1">
    <citation type="journal article" date="2017" name="Genome Announc.">
        <title>Whole-Genome Sequence of Photobacterium damselae subsp. piscicida Strain 91-197, Isolated from Hybrid Striped Bass (Morone sp.) in the United States.</title>
        <authorList>
            <person name="Teru Y."/>
            <person name="Hikima J."/>
            <person name="Kono T."/>
            <person name="Sakai M."/>
            <person name="Takano T."/>
            <person name="Hawke J.P."/>
            <person name="Takeyama H."/>
            <person name="Aoki T."/>
        </authorList>
    </citation>
    <scope>NUCLEOTIDE SEQUENCE</scope>
    <source>
        <strain evidence="1">91-197</strain>
    </source>
</reference>
<evidence type="ECO:0000313" key="2">
    <source>
        <dbReference type="EMBL" id="QOD58767.1"/>
    </source>
</evidence>
<evidence type="ECO:0000313" key="4">
    <source>
        <dbReference type="Proteomes" id="UP000516656"/>
    </source>
</evidence>
<protein>
    <submittedName>
        <fullName evidence="1">Uncharacterized protein</fullName>
    </submittedName>
</protein>
<reference evidence="3" key="2">
    <citation type="submission" date="2017-05" db="EMBL/GenBank/DDBJ databases">
        <title>Whole genome sequence of fish pathogenic bacteria, Photobacterium damselae subsp. piscicida, strain 91-197, isolated from hybrid striped bass (Morone sp.) in USA.</title>
        <authorList>
            <person name="Teru Y."/>
            <person name="Hikima J."/>
            <person name="Kono T."/>
            <person name="Sakai M."/>
            <person name="Takano T."/>
            <person name="Hawke J.P."/>
            <person name="Takeyama H."/>
            <person name="Aoki T."/>
        </authorList>
    </citation>
    <scope>NUCLEOTIDE SEQUENCE [LARGE SCALE GENOMIC DNA]</scope>
    <source>
        <strain evidence="3">91-197</strain>
    </source>
</reference>
<dbReference type="Proteomes" id="UP000218676">
    <property type="component" value="Chromosome 2"/>
</dbReference>
<dbReference type="GeneID" id="93399964"/>